<dbReference type="RefSeq" id="WP_101517040.1">
    <property type="nucleotide sequence ID" value="NZ_PKUS01000001.1"/>
</dbReference>
<dbReference type="PROSITE" id="PS00550">
    <property type="entry name" value="HEMERYTHRINS"/>
    <property type="match status" value="1"/>
</dbReference>
<dbReference type="PRINTS" id="PR00412">
    <property type="entry name" value="EPOXHYDRLASE"/>
</dbReference>
<evidence type="ECO:0000313" key="3">
    <source>
        <dbReference type="EMBL" id="PLW70810.1"/>
    </source>
</evidence>
<keyword evidence="1 3" id="KW-0378">Hydrolase</keyword>
<evidence type="ECO:0000256" key="1">
    <source>
        <dbReference type="ARBA" id="ARBA00022801"/>
    </source>
</evidence>
<dbReference type="InterPro" id="IPR000639">
    <property type="entry name" value="Epox_hydrolase-like"/>
</dbReference>
<dbReference type="AlphaFoldDB" id="A0A2N5X8K0"/>
<organism evidence="3 4">
    <name type="scientific">Pseudohalioglobus lutimaris</name>
    <dbReference type="NCBI Taxonomy" id="1737061"/>
    <lineage>
        <taxon>Bacteria</taxon>
        <taxon>Pseudomonadati</taxon>
        <taxon>Pseudomonadota</taxon>
        <taxon>Gammaproteobacteria</taxon>
        <taxon>Cellvibrionales</taxon>
        <taxon>Halieaceae</taxon>
        <taxon>Pseudohalioglobus</taxon>
    </lineage>
</organism>
<dbReference type="EMBL" id="PKUS01000001">
    <property type="protein sequence ID" value="PLW70810.1"/>
    <property type="molecule type" value="Genomic_DNA"/>
</dbReference>
<dbReference type="GO" id="GO:0016787">
    <property type="term" value="F:hydrolase activity"/>
    <property type="evidence" value="ECO:0007669"/>
    <property type="project" value="UniProtKB-KW"/>
</dbReference>
<sequence length="301" mass="33683">MCHGYPGLWYSWRHQIPVLAEAGYRVVALDMRGYGRSSRPLEVEAYGLDQLSEDVLAVMDHFGEEQAVLLGHDFGANLTWHMAVHYPQRLRGIAPLCVPYDMELAGGCDVPPSTLFAAIAENHFFHMHYYQQPGLAEAGVRGREREFLRRLFWALSARGKLLNWENFPAAGTHYLDVLEVPAEDLPWSWLSVEDLDYYTREYLCAGPELAIIGGANAYRVMDYNWALTRGTAHAPVLVPTLFVGGAEDPVIKLAGDAPLAHMQDKVVDLRGVTLLPDAGHFIQQEQPERLNALLLEFLAGL</sequence>
<dbReference type="GO" id="GO:0046872">
    <property type="term" value="F:metal ion binding"/>
    <property type="evidence" value="ECO:0007669"/>
    <property type="project" value="InterPro"/>
</dbReference>
<gene>
    <name evidence="3" type="ORF">C0039_01375</name>
</gene>
<dbReference type="Proteomes" id="UP000235005">
    <property type="component" value="Unassembled WGS sequence"/>
</dbReference>
<evidence type="ECO:0000259" key="2">
    <source>
        <dbReference type="Pfam" id="PF00561"/>
    </source>
</evidence>
<dbReference type="PANTHER" id="PTHR43329">
    <property type="entry name" value="EPOXIDE HYDROLASE"/>
    <property type="match status" value="1"/>
</dbReference>
<reference evidence="3 4" key="1">
    <citation type="submission" date="2018-01" db="EMBL/GenBank/DDBJ databases">
        <title>The draft genome sequence of Halioglobus lutimaris HF004.</title>
        <authorList>
            <person name="Du Z.-J."/>
            <person name="Shi M.-J."/>
        </authorList>
    </citation>
    <scope>NUCLEOTIDE SEQUENCE [LARGE SCALE GENOMIC DNA]</scope>
    <source>
        <strain evidence="3 4">HF004</strain>
    </source>
</reference>
<accession>A0A2N5X8K0</accession>
<dbReference type="PRINTS" id="PR00111">
    <property type="entry name" value="ABHYDROLASE"/>
</dbReference>
<dbReference type="SUPFAM" id="SSF53474">
    <property type="entry name" value="alpha/beta-Hydrolases"/>
    <property type="match status" value="1"/>
</dbReference>
<dbReference type="InterPro" id="IPR029058">
    <property type="entry name" value="AB_hydrolase_fold"/>
</dbReference>
<name>A0A2N5X8K0_9GAMM</name>
<dbReference type="Pfam" id="PF00561">
    <property type="entry name" value="Abhydrolase_1"/>
    <property type="match status" value="1"/>
</dbReference>
<protein>
    <submittedName>
        <fullName evidence="3">Hydrolase</fullName>
    </submittedName>
</protein>
<dbReference type="InterPro" id="IPR000073">
    <property type="entry name" value="AB_hydrolase_1"/>
</dbReference>
<feature type="domain" description="AB hydrolase-1" evidence="2">
    <location>
        <begin position="1"/>
        <end position="285"/>
    </location>
</feature>
<dbReference type="Gene3D" id="3.40.50.1820">
    <property type="entry name" value="alpha/beta hydrolase"/>
    <property type="match status" value="1"/>
</dbReference>
<keyword evidence="4" id="KW-1185">Reference proteome</keyword>
<dbReference type="InterPro" id="IPR016131">
    <property type="entry name" value="Haemerythrin_Fe_BS"/>
</dbReference>
<comment type="caution">
    <text evidence="3">The sequence shown here is derived from an EMBL/GenBank/DDBJ whole genome shotgun (WGS) entry which is preliminary data.</text>
</comment>
<proteinExistence type="predicted"/>
<evidence type="ECO:0000313" key="4">
    <source>
        <dbReference type="Proteomes" id="UP000235005"/>
    </source>
</evidence>